<evidence type="ECO:0000313" key="13">
    <source>
        <dbReference type="EMBL" id="RPA81688.1"/>
    </source>
</evidence>
<dbReference type="SUPFAM" id="SSF53335">
    <property type="entry name" value="S-adenosyl-L-methionine-dependent methyltransferases"/>
    <property type="match status" value="1"/>
</dbReference>
<dbReference type="SUPFAM" id="SSF47336">
    <property type="entry name" value="ACP-like"/>
    <property type="match status" value="1"/>
</dbReference>
<keyword evidence="6" id="KW-0511">Multifunctional enzyme</keyword>
<feature type="compositionally biased region" description="Polar residues" evidence="9">
    <location>
        <begin position="1"/>
        <end position="21"/>
    </location>
</feature>
<dbReference type="Pfam" id="PF14765">
    <property type="entry name" value="PS-DH"/>
    <property type="match status" value="1"/>
</dbReference>
<dbReference type="Pfam" id="PF08240">
    <property type="entry name" value="ADH_N"/>
    <property type="match status" value="1"/>
</dbReference>
<dbReference type="InterPro" id="IPR011032">
    <property type="entry name" value="GroES-like_sf"/>
</dbReference>
<keyword evidence="4" id="KW-0521">NADP</keyword>
<dbReference type="Pfam" id="PF23297">
    <property type="entry name" value="ACP_SdgA_C"/>
    <property type="match status" value="1"/>
</dbReference>
<dbReference type="Pfam" id="PF16197">
    <property type="entry name" value="KAsynt_C_assoc"/>
    <property type="match status" value="1"/>
</dbReference>
<evidence type="ECO:0000259" key="10">
    <source>
        <dbReference type="PROSITE" id="PS50075"/>
    </source>
</evidence>
<evidence type="ECO:0000259" key="12">
    <source>
        <dbReference type="PROSITE" id="PS52019"/>
    </source>
</evidence>
<protein>
    <submittedName>
        <fullName evidence="13">Putative polyketide synthase</fullName>
    </submittedName>
</protein>
<dbReference type="InterPro" id="IPR018201">
    <property type="entry name" value="Ketoacyl_synth_AS"/>
</dbReference>
<dbReference type="SUPFAM" id="SSF51735">
    <property type="entry name" value="NAD(P)-binding Rossmann-fold domains"/>
    <property type="match status" value="2"/>
</dbReference>
<gene>
    <name evidence="13" type="ORF">BJ508DRAFT_326147</name>
</gene>
<dbReference type="SMART" id="SM00829">
    <property type="entry name" value="PKS_ER"/>
    <property type="match status" value="1"/>
</dbReference>
<dbReference type="InterPro" id="IPR036736">
    <property type="entry name" value="ACP-like_sf"/>
</dbReference>
<dbReference type="InterPro" id="IPR013154">
    <property type="entry name" value="ADH-like_N"/>
</dbReference>
<feature type="region of interest" description="C-terminal hotdog fold" evidence="8">
    <location>
        <begin position="1161"/>
        <end position="1319"/>
    </location>
</feature>
<dbReference type="GO" id="GO:1901336">
    <property type="term" value="P:lactone biosynthetic process"/>
    <property type="evidence" value="ECO:0007669"/>
    <property type="project" value="UniProtKB-ARBA"/>
</dbReference>
<dbReference type="PROSITE" id="PS50075">
    <property type="entry name" value="CARRIER"/>
    <property type="match status" value="1"/>
</dbReference>
<dbReference type="Proteomes" id="UP000275078">
    <property type="component" value="Unassembled WGS sequence"/>
</dbReference>
<dbReference type="CDD" id="cd00833">
    <property type="entry name" value="PKS"/>
    <property type="match status" value="1"/>
</dbReference>
<dbReference type="InterPro" id="IPR014031">
    <property type="entry name" value="Ketoacyl_synth_C"/>
</dbReference>
<evidence type="ECO:0000256" key="6">
    <source>
        <dbReference type="ARBA" id="ARBA00023268"/>
    </source>
</evidence>
<proteinExistence type="predicted"/>
<dbReference type="InterPro" id="IPR001227">
    <property type="entry name" value="Ac_transferase_dom_sf"/>
</dbReference>
<dbReference type="SUPFAM" id="SSF55048">
    <property type="entry name" value="Probable ACP-binding domain of malonyl-CoA ACP transacylase"/>
    <property type="match status" value="1"/>
</dbReference>
<feature type="domain" description="PKS/mFAS DH" evidence="12">
    <location>
        <begin position="997"/>
        <end position="1319"/>
    </location>
</feature>
<evidence type="ECO:0000256" key="4">
    <source>
        <dbReference type="ARBA" id="ARBA00022857"/>
    </source>
</evidence>
<dbReference type="Pfam" id="PF13602">
    <property type="entry name" value="ADH_zinc_N_2"/>
    <property type="match status" value="1"/>
</dbReference>
<dbReference type="PANTHER" id="PTHR43775:SF29">
    <property type="entry name" value="ASPERFURANONE POLYKETIDE SYNTHASE AFOG-RELATED"/>
    <property type="match status" value="1"/>
</dbReference>
<dbReference type="GO" id="GO:0031177">
    <property type="term" value="F:phosphopantetheine binding"/>
    <property type="evidence" value="ECO:0007669"/>
    <property type="project" value="InterPro"/>
</dbReference>
<evidence type="ECO:0000259" key="11">
    <source>
        <dbReference type="PROSITE" id="PS52004"/>
    </source>
</evidence>
<dbReference type="InterPro" id="IPR006162">
    <property type="entry name" value="Ppantetheine_attach_site"/>
</dbReference>
<dbReference type="GO" id="GO:0030639">
    <property type="term" value="P:polyketide biosynthetic process"/>
    <property type="evidence" value="ECO:0007669"/>
    <property type="project" value="UniProtKB-ARBA"/>
</dbReference>
<dbReference type="InterPro" id="IPR020806">
    <property type="entry name" value="PKS_PP-bd"/>
</dbReference>
<dbReference type="InterPro" id="IPR016035">
    <property type="entry name" value="Acyl_Trfase/lysoPLipase"/>
</dbReference>
<dbReference type="InterPro" id="IPR020841">
    <property type="entry name" value="PKS_Beta-ketoAc_synthase_dom"/>
</dbReference>
<sequence length="2600" mass="285420">MAPSITNASDTNGHSNDSTHGMNYDQEDTRLPTSGVNGTQNYNMTEEDFSSLDEDGMMPIAVVGLACRFPGEASNPERLWDMCANGRDAWSKIPNSRFNVDAFYHPDGDKAGTMNVKHGHFIEEDPAVFDAPFFSITPTEAKAMDPQQRKLLESVYEALENGGIPMEKTFGSQTSVYVGVFSKDYGELLLRDPETGPLYQATGNAMSTLSNRISYFFDFKGPSITLDTACSSSLVALHLACQSLRNGEANQAIVAASNLILSPDIMISMSNLHFLSPDGRSYTYDQRANGYARGEGIASVVLKPLKEALKAGDPIRAIIRGSGVGQDGNTPGITVPSSSAQESLIRSTYHKAKLPLSETRYFETHGTGTQVGDPLEAGAIGRIFGPERSSVDPIYAGSVKTNIGHLESASGLAGFIKAVLVLEKAVILPNLRFENPNSNLRLDEWNIKVPTKTIAWPRSGIRRASVNSFGFGGTNAHAIVDDAYHYLTSRGLSGNHRTLPEPPVHPLSAIAIQAPRSPSLHLGSSTRLRLFPISANDELAAKQVQDRLLGYLSTRKIPRENEEQFLDDLAYTLSCRRSVLPWKLAYAGASLDDLVASVKAGVKPSRSLPSPKIGYVFTGQGAQWYSMGRELIEAYPVFKSSLAACQKVLKGISQWSLMEELLASRGESNINKPSISQPLCTAVQIALVDLLRSWGVEPTFVVGHSSGEITAAYTIGALDLKSAMLVSFHRGRLSELIPVRDPNMKGSMLAAGLGEEEAQSLVAPYGGKVSVACINSPSSVTFSGDESAIDSIKAMLDHQGTFNRKLIVQAAYHSHQMNVIAEEYLASMSGLQLGESRKKIAMVSSVTRSLTGAEELCTPQYWVRNMLSPVQFSNALRTALVTTSKNSAADMLVEIGPHSALAGPIKDILKSANLSLQYGATLTRNEDATSTMIDLARQFYTIGYPLNLDVLNSLDTDAIGTPRTLTDLPSYAWNHSVKHWQESRLSKHYRHRKFANHPLLGTLTADHNPIEPKWRNFISLTNQPWVEDHQVASSIVYPGAGFVAMAIEALNQLVPEAVTGFRLRDVTLGKALVVTSEKPVETVLVFRAYNESARQSSKVWDEFKVYSYTDDPSNPIQEHCHGLISADREAAFNIVDHGRETNKRARHTDYQFETLIKSFDLKDEVKVDDFYSNLVKAGLEYGPSFRNIKRLVADKAAPGIAYGEFELPDTKSLMPHGYELPHVIHPATLDTCLQTMFAAISSDASGIREPMVPTVIESIYISKRIASAPGYRLRTRSTTQRKGFRDIDAAITATSMNNGVPLIEIVGLRCTALKGRAAIGLDDGEVAEPIRKLCYGTTWKADPSFLTFEQIERLCKIEETPKFTRAMIAEYEKVSLHYIRKAVETISPEANLFPYHRIFLEWMHKAVGEVQDMPLLQGLDVTVDDALIKKVSSSSSEGRMLVRMGENLPRVLNKVIDPLSLMLQDDLLYDYYREAIGTDRSYIQMQQYIDLLAYKNPNMTILEIGSGTGGASLPILNILGGNGDSNARFASYDFTDISSGFFEKAQKNFGAWGSLVRFKKLDIENDPTTQGFPEAGYDLIIAANVLHATKTIRNTMDNVKKLLKPGGKLVMMELTNLLLRGHIVFGNLPGWWLGAHEGRKWGPILSIDGWDQVLKDCGYTGVEGHVKEFDGDEHMCSVIISTIPHGPAPPSAEVILVKPDGPYNHPVVNKLHAELQTQHNTVTVVNQDAISSTDFSGKTCIFMAEAGFGLLYKIKEGDFKGIQKIVSSCKTLIWVTQGAAIDSPNPHVNLINGLARSIRSENNSLCFVTLDLDAINPLPSDKAAKTVLSLYDHVIYEPAILDTEFAERNGILKVSRVTEAKDYNVAIASRCGRLPHYVEMKTFRTVTRPIRLEIGTPGLLDTLRFSELPTDRNPMEDDEVEIKIFASGLNFRDVMVAMGELTYDFLGCEGSGVITKIGSNVKNVRVGSRVCTWMLGAFNSHIRNPSQLVQVIPENMSFEIAATLPVVYCTAYYGLIDIARLQKHETVLIHAAAGGVGQAAIMLAKWVGAEIFVTVGTLEKKKHLMETYGIPGDHIFSSRDTTFADGVMRMTDGKGVDVVLNSLAGEQLRKSWQCVAFFGRFIEMGKKDIDVNTRLDMAPFIRNVTFASVDLSTVFAQNKPLGARLLKDVMDLVRNKVIKPVVPITIFPFSKVEEAFRYMAAGKHIGKVVLRPTEDPVPVRPPQEPNSELDPYASYMIVGGLGGLGKAIAQWMVTRGARNLIFLSRSGSKEKHRLFFNSVEEQGCHSAVVACDVANPIRLKVCLERLKREMPPIRGIIQAAMVLKDSIFEKMPVSDFHAALRPKVTGSWNLHNMLPDSLEFFIMLSSSAGIGGNQSQSNYAAANAFQDALAAYRNSRGLAATTLDLGMIKGAGYVAENPEAEAKLHKWGFFDIHLDEFLAMLDYAIQNPKAGVSKAQIMTGLSVKHLLASSSDLPPWALDPKFSHLIRTESSTDTTAKEGQTVATSLAEKLQSAENMDEAAEMICQTILEKLSKVLVIPLEDMDSSKTTHAYGVDSLVAVELRNWLSRDAKADVPVFEIMGSKSLAELARKTAERSKVLKF</sequence>
<feature type="active site" description="Proton donor; for dehydratase activity" evidence="8">
    <location>
        <position position="1230"/>
    </location>
</feature>
<dbReference type="InterPro" id="IPR014043">
    <property type="entry name" value="Acyl_transferase_dom"/>
</dbReference>
<dbReference type="InterPro" id="IPR042104">
    <property type="entry name" value="PKS_dehydratase_sf"/>
</dbReference>
<dbReference type="SUPFAM" id="SSF53901">
    <property type="entry name" value="Thiolase-like"/>
    <property type="match status" value="1"/>
</dbReference>
<dbReference type="InterPro" id="IPR013217">
    <property type="entry name" value="Methyltransf_12"/>
</dbReference>
<dbReference type="PANTHER" id="PTHR43775">
    <property type="entry name" value="FATTY ACID SYNTHASE"/>
    <property type="match status" value="1"/>
</dbReference>
<feature type="region of interest" description="N-terminal hotdog fold" evidence="8">
    <location>
        <begin position="997"/>
        <end position="1131"/>
    </location>
</feature>
<dbReference type="Pfam" id="PF08659">
    <property type="entry name" value="KR"/>
    <property type="match status" value="1"/>
</dbReference>
<dbReference type="Gene3D" id="3.30.70.3290">
    <property type="match status" value="1"/>
</dbReference>
<keyword evidence="2" id="KW-0597">Phosphoprotein</keyword>
<dbReference type="InterPro" id="IPR020843">
    <property type="entry name" value="ER"/>
</dbReference>
<dbReference type="GO" id="GO:0006633">
    <property type="term" value="P:fatty acid biosynthetic process"/>
    <property type="evidence" value="ECO:0007669"/>
    <property type="project" value="InterPro"/>
</dbReference>
<feature type="compositionally biased region" description="Polar residues" evidence="9">
    <location>
        <begin position="31"/>
        <end position="43"/>
    </location>
</feature>
<dbReference type="FunFam" id="3.40.50.720:FF:000209">
    <property type="entry name" value="Polyketide synthase Pks12"/>
    <property type="match status" value="1"/>
</dbReference>
<dbReference type="Pfam" id="PF00109">
    <property type="entry name" value="ketoacyl-synt"/>
    <property type="match status" value="1"/>
</dbReference>
<dbReference type="EMBL" id="ML119677">
    <property type="protein sequence ID" value="RPA81688.1"/>
    <property type="molecule type" value="Genomic_DNA"/>
</dbReference>
<dbReference type="Gene3D" id="3.40.47.10">
    <property type="match status" value="1"/>
</dbReference>
<keyword evidence="7" id="KW-0012">Acyltransferase</keyword>
<dbReference type="InterPro" id="IPR016036">
    <property type="entry name" value="Malonyl_transacylase_ACP-bd"/>
</dbReference>
<evidence type="ECO:0000313" key="14">
    <source>
        <dbReference type="Proteomes" id="UP000275078"/>
    </source>
</evidence>
<dbReference type="GO" id="GO:0016491">
    <property type="term" value="F:oxidoreductase activity"/>
    <property type="evidence" value="ECO:0007669"/>
    <property type="project" value="UniProtKB-KW"/>
</dbReference>
<dbReference type="SMART" id="SM00823">
    <property type="entry name" value="PKS_PP"/>
    <property type="match status" value="1"/>
</dbReference>
<evidence type="ECO:0000256" key="1">
    <source>
        <dbReference type="ARBA" id="ARBA00022450"/>
    </source>
</evidence>
<evidence type="ECO:0000256" key="8">
    <source>
        <dbReference type="PROSITE-ProRule" id="PRU01363"/>
    </source>
</evidence>
<evidence type="ECO:0000256" key="3">
    <source>
        <dbReference type="ARBA" id="ARBA00022679"/>
    </source>
</evidence>
<keyword evidence="3" id="KW-0808">Transferase</keyword>
<dbReference type="CDD" id="cd05195">
    <property type="entry name" value="enoyl_red"/>
    <property type="match status" value="1"/>
</dbReference>
<dbReference type="PROSITE" id="PS00012">
    <property type="entry name" value="PHOSPHOPANTETHEINE"/>
    <property type="match status" value="1"/>
</dbReference>
<dbReference type="InterPro" id="IPR050091">
    <property type="entry name" value="PKS_NRPS_Biosynth_Enz"/>
</dbReference>
<dbReference type="Pfam" id="PF00698">
    <property type="entry name" value="Acyl_transf_1"/>
    <property type="match status" value="1"/>
</dbReference>
<dbReference type="PROSITE" id="PS00606">
    <property type="entry name" value="KS3_1"/>
    <property type="match status" value="1"/>
</dbReference>
<keyword evidence="14" id="KW-1185">Reference proteome</keyword>
<dbReference type="InterPro" id="IPR057326">
    <property type="entry name" value="KR_dom"/>
</dbReference>
<name>A0A3N4IAI7_ASCIM</name>
<dbReference type="Gene3D" id="3.40.50.150">
    <property type="entry name" value="Vaccinia Virus protein VP39"/>
    <property type="match status" value="1"/>
</dbReference>
<dbReference type="InterPro" id="IPR049900">
    <property type="entry name" value="PKS_mFAS_DH"/>
</dbReference>
<dbReference type="Gene3D" id="1.10.1200.10">
    <property type="entry name" value="ACP-like"/>
    <property type="match status" value="1"/>
</dbReference>
<feature type="region of interest" description="Disordered" evidence="9">
    <location>
        <begin position="1"/>
        <end position="43"/>
    </location>
</feature>
<evidence type="ECO:0000256" key="7">
    <source>
        <dbReference type="ARBA" id="ARBA00023315"/>
    </source>
</evidence>
<dbReference type="Pfam" id="PF02801">
    <property type="entry name" value="Ketoacyl-synt_C"/>
    <property type="match status" value="1"/>
</dbReference>
<dbReference type="InterPro" id="IPR016039">
    <property type="entry name" value="Thiolase-like"/>
</dbReference>
<evidence type="ECO:0000256" key="5">
    <source>
        <dbReference type="ARBA" id="ARBA00023002"/>
    </source>
</evidence>
<dbReference type="InterPro" id="IPR036291">
    <property type="entry name" value="NAD(P)-bd_dom_sf"/>
</dbReference>
<keyword evidence="1" id="KW-0596">Phosphopantetheine</keyword>
<feature type="active site" description="Proton acceptor; for dehydratase activity" evidence="8">
    <location>
        <position position="1029"/>
    </location>
</feature>
<dbReference type="Gene3D" id="3.40.50.720">
    <property type="entry name" value="NAD(P)-binding Rossmann-like Domain"/>
    <property type="match status" value="1"/>
</dbReference>
<dbReference type="InterPro" id="IPR056501">
    <property type="entry name" value="NAD-bd_HRPKS_sdrA"/>
</dbReference>
<dbReference type="PROSITE" id="PS52019">
    <property type="entry name" value="PKS_MFAS_DH"/>
    <property type="match status" value="1"/>
</dbReference>
<dbReference type="InterPro" id="IPR013968">
    <property type="entry name" value="PKS_KR"/>
</dbReference>
<dbReference type="STRING" id="1160509.A0A3N4IAI7"/>
<dbReference type="Gene3D" id="3.90.180.10">
    <property type="entry name" value="Medium-chain alcohol dehydrogenases, catalytic domain"/>
    <property type="match status" value="1"/>
</dbReference>
<dbReference type="InterPro" id="IPR014030">
    <property type="entry name" value="Ketoacyl_synth_N"/>
</dbReference>
<organism evidence="13 14">
    <name type="scientific">Ascobolus immersus RN42</name>
    <dbReference type="NCBI Taxonomy" id="1160509"/>
    <lineage>
        <taxon>Eukaryota</taxon>
        <taxon>Fungi</taxon>
        <taxon>Dikarya</taxon>
        <taxon>Ascomycota</taxon>
        <taxon>Pezizomycotina</taxon>
        <taxon>Pezizomycetes</taxon>
        <taxon>Pezizales</taxon>
        <taxon>Ascobolaceae</taxon>
        <taxon>Ascobolus</taxon>
    </lineage>
</organism>
<evidence type="ECO:0000256" key="2">
    <source>
        <dbReference type="ARBA" id="ARBA00022553"/>
    </source>
</evidence>
<dbReference type="SUPFAM" id="SSF52151">
    <property type="entry name" value="FabD/lysophospholipase-like"/>
    <property type="match status" value="1"/>
</dbReference>
<dbReference type="InterPro" id="IPR049552">
    <property type="entry name" value="PKS_DH_N"/>
</dbReference>
<dbReference type="GO" id="GO:0004315">
    <property type="term" value="F:3-oxoacyl-[acyl-carrier-protein] synthase activity"/>
    <property type="evidence" value="ECO:0007669"/>
    <property type="project" value="InterPro"/>
</dbReference>
<dbReference type="Pfam" id="PF08242">
    <property type="entry name" value="Methyltransf_12"/>
    <property type="match status" value="1"/>
</dbReference>
<dbReference type="InterPro" id="IPR009081">
    <property type="entry name" value="PP-bd_ACP"/>
</dbReference>
<feature type="domain" description="Ketosynthase family 3 (KS3)" evidence="11">
    <location>
        <begin position="57"/>
        <end position="482"/>
    </location>
</feature>
<dbReference type="InterPro" id="IPR029063">
    <property type="entry name" value="SAM-dependent_MTases_sf"/>
</dbReference>
<dbReference type="Gene3D" id="3.10.129.110">
    <property type="entry name" value="Polyketide synthase dehydratase"/>
    <property type="match status" value="1"/>
</dbReference>
<dbReference type="SMART" id="SM00822">
    <property type="entry name" value="PKS_KR"/>
    <property type="match status" value="1"/>
</dbReference>
<dbReference type="SMART" id="SM00825">
    <property type="entry name" value="PKS_KS"/>
    <property type="match status" value="1"/>
</dbReference>
<evidence type="ECO:0000256" key="9">
    <source>
        <dbReference type="SAM" id="MobiDB-lite"/>
    </source>
</evidence>
<accession>A0A3N4IAI7</accession>
<dbReference type="SMART" id="SM00826">
    <property type="entry name" value="PKS_DH"/>
    <property type="match status" value="1"/>
</dbReference>
<dbReference type="FunFam" id="3.40.47.10:FF:000019">
    <property type="entry name" value="Polyketide synthase type I"/>
    <property type="match status" value="1"/>
</dbReference>
<dbReference type="OrthoDB" id="329835at2759"/>
<dbReference type="Gene3D" id="3.40.366.10">
    <property type="entry name" value="Malonyl-Coenzyme A Acyl Carrier Protein, domain 2"/>
    <property type="match status" value="1"/>
</dbReference>
<dbReference type="InterPro" id="IPR049551">
    <property type="entry name" value="PKS_DH_C"/>
</dbReference>
<dbReference type="PROSITE" id="PS52004">
    <property type="entry name" value="KS3_2"/>
    <property type="match status" value="1"/>
</dbReference>
<dbReference type="Pfam" id="PF23114">
    <property type="entry name" value="NAD-bd_HRPKS_sdrA"/>
    <property type="match status" value="1"/>
</dbReference>
<dbReference type="InterPro" id="IPR020807">
    <property type="entry name" value="PKS_DH"/>
</dbReference>
<dbReference type="SMART" id="SM00827">
    <property type="entry name" value="PKS_AT"/>
    <property type="match status" value="1"/>
</dbReference>
<reference evidence="13 14" key="1">
    <citation type="journal article" date="2018" name="Nat. Ecol. Evol.">
        <title>Pezizomycetes genomes reveal the molecular basis of ectomycorrhizal truffle lifestyle.</title>
        <authorList>
            <person name="Murat C."/>
            <person name="Payen T."/>
            <person name="Noel B."/>
            <person name="Kuo A."/>
            <person name="Morin E."/>
            <person name="Chen J."/>
            <person name="Kohler A."/>
            <person name="Krizsan K."/>
            <person name="Balestrini R."/>
            <person name="Da Silva C."/>
            <person name="Montanini B."/>
            <person name="Hainaut M."/>
            <person name="Levati E."/>
            <person name="Barry K.W."/>
            <person name="Belfiori B."/>
            <person name="Cichocki N."/>
            <person name="Clum A."/>
            <person name="Dockter R.B."/>
            <person name="Fauchery L."/>
            <person name="Guy J."/>
            <person name="Iotti M."/>
            <person name="Le Tacon F."/>
            <person name="Lindquist E.A."/>
            <person name="Lipzen A."/>
            <person name="Malagnac F."/>
            <person name="Mello A."/>
            <person name="Molinier V."/>
            <person name="Miyauchi S."/>
            <person name="Poulain J."/>
            <person name="Riccioni C."/>
            <person name="Rubini A."/>
            <person name="Sitrit Y."/>
            <person name="Splivallo R."/>
            <person name="Traeger S."/>
            <person name="Wang M."/>
            <person name="Zifcakova L."/>
            <person name="Wipf D."/>
            <person name="Zambonelli A."/>
            <person name="Paolocci F."/>
            <person name="Nowrousian M."/>
            <person name="Ottonello S."/>
            <person name="Baldrian P."/>
            <person name="Spatafora J.W."/>
            <person name="Henrissat B."/>
            <person name="Nagy L.G."/>
            <person name="Aury J.M."/>
            <person name="Wincker P."/>
            <person name="Grigoriev I.V."/>
            <person name="Bonfante P."/>
            <person name="Martin F.M."/>
        </authorList>
    </citation>
    <scope>NUCLEOTIDE SEQUENCE [LARGE SCALE GENOMIC DNA]</scope>
    <source>
        <strain evidence="13 14">RN42</strain>
    </source>
</reference>
<dbReference type="SUPFAM" id="SSF50129">
    <property type="entry name" value="GroES-like"/>
    <property type="match status" value="1"/>
</dbReference>
<dbReference type="GO" id="GO:0004312">
    <property type="term" value="F:fatty acid synthase activity"/>
    <property type="evidence" value="ECO:0007669"/>
    <property type="project" value="TreeGrafter"/>
</dbReference>
<dbReference type="CDD" id="cd02440">
    <property type="entry name" value="AdoMet_MTases"/>
    <property type="match status" value="1"/>
</dbReference>
<keyword evidence="5" id="KW-0560">Oxidoreductase</keyword>
<dbReference type="Pfam" id="PF21089">
    <property type="entry name" value="PKS_DH_N"/>
    <property type="match status" value="1"/>
</dbReference>
<feature type="domain" description="Carrier" evidence="10">
    <location>
        <begin position="2518"/>
        <end position="2595"/>
    </location>
</feature>
<dbReference type="InterPro" id="IPR032821">
    <property type="entry name" value="PKS_assoc"/>
</dbReference>
<dbReference type="FunFam" id="3.40.366.10:FF:000002">
    <property type="entry name" value="Probable polyketide synthase 2"/>
    <property type="match status" value="1"/>
</dbReference>